<sequence length="52" mass="5876">LALDLRIPVFSHGQLYVAFFRATSDQRIQVLRPESNPSSETTNVAYPEVLLD</sequence>
<dbReference type="EMBL" id="JARIHO010000046">
    <property type="protein sequence ID" value="KAJ7323652.1"/>
    <property type="molecule type" value="Genomic_DNA"/>
</dbReference>
<evidence type="ECO:0000313" key="2">
    <source>
        <dbReference type="Proteomes" id="UP001218218"/>
    </source>
</evidence>
<comment type="caution">
    <text evidence="1">The sequence shown here is derived from an EMBL/GenBank/DDBJ whole genome shotgun (WGS) entry which is preliminary data.</text>
</comment>
<organism evidence="1 2">
    <name type="scientific">Mycena albidolilacea</name>
    <dbReference type="NCBI Taxonomy" id="1033008"/>
    <lineage>
        <taxon>Eukaryota</taxon>
        <taxon>Fungi</taxon>
        <taxon>Dikarya</taxon>
        <taxon>Basidiomycota</taxon>
        <taxon>Agaricomycotina</taxon>
        <taxon>Agaricomycetes</taxon>
        <taxon>Agaricomycetidae</taxon>
        <taxon>Agaricales</taxon>
        <taxon>Marasmiineae</taxon>
        <taxon>Mycenaceae</taxon>
        <taxon>Mycena</taxon>
    </lineage>
</organism>
<feature type="non-terminal residue" evidence="1">
    <location>
        <position position="1"/>
    </location>
</feature>
<keyword evidence="2" id="KW-1185">Reference proteome</keyword>
<accession>A0AAD6ZIM4</accession>
<proteinExistence type="predicted"/>
<dbReference type="AlphaFoldDB" id="A0AAD6ZIM4"/>
<reference evidence="1" key="1">
    <citation type="submission" date="2023-03" db="EMBL/GenBank/DDBJ databases">
        <title>Massive genome expansion in bonnet fungi (Mycena s.s.) driven by repeated elements and novel gene families across ecological guilds.</title>
        <authorList>
            <consortium name="Lawrence Berkeley National Laboratory"/>
            <person name="Harder C.B."/>
            <person name="Miyauchi S."/>
            <person name="Viragh M."/>
            <person name="Kuo A."/>
            <person name="Thoen E."/>
            <person name="Andreopoulos B."/>
            <person name="Lu D."/>
            <person name="Skrede I."/>
            <person name="Drula E."/>
            <person name="Henrissat B."/>
            <person name="Morin E."/>
            <person name="Kohler A."/>
            <person name="Barry K."/>
            <person name="LaButti K."/>
            <person name="Morin E."/>
            <person name="Salamov A."/>
            <person name="Lipzen A."/>
            <person name="Mereny Z."/>
            <person name="Hegedus B."/>
            <person name="Baldrian P."/>
            <person name="Stursova M."/>
            <person name="Weitz H."/>
            <person name="Taylor A."/>
            <person name="Grigoriev I.V."/>
            <person name="Nagy L.G."/>
            <person name="Martin F."/>
            <person name="Kauserud H."/>
        </authorList>
    </citation>
    <scope>NUCLEOTIDE SEQUENCE</scope>
    <source>
        <strain evidence="1">CBHHK002</strain>
    </source>
</reference>
<name>A0AAD6ZIM4_9AGAR</name>
<dbReference type="Proteomes" id="UP001218218">
    <property type="component" value="Unassembled WGS sequence"/>
</dbReference>
<gene>
    <name evidence="1" type="ORF">DFH08DRAFT_711738</name>
</gene>
<protein>
    <submittedName>
        <fullName evidence="1">Uncharacterized protein</fullName>
    </submittedName>
</protein>
<evidence type="ECO:0000313" key="1">
    <source>
        <dbReference type="EMBL" id="KAJ7323652.1"/>
    </source>
</evidence>